<comment type="caution">
    <text evidence="1">The sequence shown here is derived from an EMBL/GenBank/DDBJ whole genome shotgun (WGS) entry which is preliminary data.</text>
</comment>
<sequence>MTILHPYLTSFYSNSVFVQNNDLINLDTFTSIFTKKFMIWLFSRVRHYLTITLRNPADKRGFFYLNNDFFTLLIKFNSSLFVQTLLNSRVHILFLRGQFTFINI</sequence>
<name>A0ABD7REZ2_BACCE</name>
<dbReference type="AlphaFoldDB" id="A0ABD7REZ2"/>
<dbReference type="Proteomes" id="UP000309400">
    <property type="component" value="Unassembled WGS sequence"/>
</dbReference>
<dbReference type="EMBL" id="VDDR01000009">
    <property type="protein sequence ID" value="TNB96920.1"/>
    <property type="molecule type" value="Genomic_DNA"/>
</dbReference>
<proteinExistence type="predicted"/>
<evidence type="ECO:0000313" key="2">
    <source>
        <dbReference type="Proteomes" id="UP000309400"/>
    </source>
</evidence>
<evidence type="ECO:0000313" key="1">
    <source>
        <dbReference type="EMBL" id="TNB96920.1"/>
    </source>
</evidence>
<organism evidence="1 2">
    <name type="scientific">Bacillus cereus</name>
    <dbReference type="NCBI Taxonomy" id="1396"/>
    <lineage>
        <taxon>Bacteria</taxon>
        <taxon>Bacillati</taxon>
        <taxon>Bacillota</taxon>
        <taxon>Bacilli</taxon>
        <taxon>Bacillales</taxon>
        <taxon>Bacillaceae</taxon>
        <taxon>Bacillus</taxon>
        <taxon>Bacillus cereus group</taxon>
    </lineage>
</organism>
<accession>A0ABD7REZ2</accession>
<reference evidence="1 2" key="1">
    <citation type="submission" date="2019-06" db="EMBL/GenBank/DDBJ databases">
        <title>Biocontrol Bacillus strains from Vietnam.</title>
        <authorList>
            <person name="Borriss R."/>
            <person name="Lasch P."/>
            <person name="Thanh Tam L.T."/>
        </authorList>
    </citation>
    <scope>NUCLEOTIDE SEQUENCE [LARGE SCALE GENOMIC DNA]</scope>
    <source>
        <strain evidence="1 2">A8</strain>
    </source>
</reference>
<protein>
    <submittedName>
        <fullName evidence="1">Uncharacterized protein</fullName>
    </submittedName>
</protein>
<gene>
    <name evidence="1" type="ORF">FHG65_18800</name>
</gene>